<evidence type="ECO:0000313" key="2">
    <source>
        <dbReference type="Proteomes" id="UP001165186"/>
    </source>
</evidence>
<dbReference type="EMBL" id="BSXG01000003">
    <property type="protein sequence ID" value="GME22576.1"/>
    <property type="molecule type" value="Genomic_DNA"/>
</dbReference>
<comment type="caution">
    <text evidence="1">The sequence shown here is derived from an EMBL/GenBank/DDBJ whole genome shotgun (WGS) entry which is preliminary data.</text>
</comment>
<reference evidence="1" key="1">
    <citation type="submission" date="2024-09" db="EMBL/GenBank/DDBJ databases">
        <title>Draft Genome Sequences of Neofusicoccum parvum.</title>
        <authorList>
            <person name="Ashida A."/>
            <person name="Camagna M."/>
            <person name="Tanaka A."/>
            <person name="Takemoto D."/>
        </authorList>
    </citation>
    <scope>NUCLEOTIDE SEQUENCE</scope>
    <source>
        <strain evidence="1">PPO83</strain>
    </source>
</reference>
<keyword evidence="1" id="KW-0238">DNA-binding</keyword>
<protein>
    <submittedName>
        <fullName evidence="1">Myb DNA-binding domain-containing protein</fullName>
    </submittedName>
</protein>
<keyword evidence="2" id="KW-1185">Reference proteome</keyword>
<evidence type="ECO:0000313" key="1">
    <source>
        <dbReference type="EMBL" id="GME22576.1"/>
    </source>
</evidence>
<sequence length="198" mass="20198">MSASPSQLTVSGDPTTGPFNTSSATTADPFGGTPYAVAPPVGGGGASSVSTTSPTSPTNTRKRRASGTAGAQHQQLAPNATIAPSSVTAGAGGGSSAYGADPSGLGEGEAQQPVQPPPPKKGRTNTPWTAAEEQRLKIMRDAGNSWSEIAKDMHYAEFAEDESAALLAAIKEYEASKWKVIGAKACEQYAKEHFGGKF</sequence>
<proteinExistence type="predicted"/>
<gene>
    <name evidence="1" type="primary">g2324</name>
    <name evidence="1" type="ORF">NpPPO83_00002324</name>
</gene>
<name>A0ACB5RR14_9PEZI</name>
<dbReference type="Proteomes" id="UP001165186">
    <property type="component" value="Unassembled WGS sequence"/>
</dbReference>
<accession>A0ACB5RR14</accession>
<organism evidence="1 2">
    <name type="scientific">Neofusicoccum parvum</name>
    <dbReference type="NCBI Taxonomy" id="310453"/>
    <lineage>
        <taxon>Eukaryota</taxon>
        <taxon>Fungi</taxon>
        <taxon>Dikarya</taxon>
        <taxon>Ascomycota</taxon>
        <taxon>Pezizomycotina</taxon>
        <taxon>Dothideomycetes</taxon>
        <taxon>Dothideomycetes incertae sedis</taxon>
        <taxon>Botryosphaeriales</taxon>
        <taxon>Botryosphaeriaceae</taxon>
        <taxon>Neofusicoccum</taxon>
    </lineage>
</organism>